<keyword evidence="9" id="KW-0808">Transferase</keyword>
<feature type="chain" id="PRO_5003879013" description="histidine kinase" evidence="7">
    <location>
        <begin position="20"/>
        <end position="797"/>
    </location>
</feature>
<keyword evidence="6" id="KW-1133">Transmembrane helix</keyword>
<dbReference type="InterPro" id="IPR036890">
    <property type="entry name" value="HATPase_C_sf"/>
</dbReference>
<dbReference type="AlphaFoldDB" id="K4IE94"/>
<dbReference type="KEGG" id="ptq:P700755_002094"/>
<dbReference type="InterPro" id="IPR005467">
    <property type="entry name" value="His_kinase_dom"/>
</dbReference>
<evidence type="ECO:0000256" key="6">
    <source>
        <dbReference type="SAM" id="Phobius"/>
    </source>
</evidence>
<evidence type="ECO:0000256" key="5">
    <source>
        <dbReference type="SAM" id="Coils"/>
    </source>
</evidence>
<dbReference type="CDD" id="cd00082">
    <property type="entry name" value="HisKA"/>
    <property type="match status" value="1"/>
</dbReference>
<sequence length="797" mass="90559">MKLIIPVLFCLFFSLQSLVNNPKIDSLKTKLSYAKVDTIRVSILNQIAAEFINVSYDSILPYSQKAFNLSSKIGFLKGKGIALKNKSVYYFYAGNQDESINKIERAIQLFEEIEDNLELAKAYQNYGMLSKNQGDSKKALEKFNLSITYYQKANNQQGVIDNLINNGNVYQNLGDFDKALEAFAEAKKFNIKLNDLESRARIFSGEGLMADNKGDFDEAIQKLTESLNLFKQLKNEKLVCGLYNNLANISRKQGNYLESITYFENALTSAERMNNPRLQGIILNNLANTYFDINDDDEAASLYKRAVSIIKDIDKITYASLLLNLSLIQTNQKKYEVALKSLDSSLTIFRELGSKGYIVNNLFNIAFNHLKLNNLQKAKAFYVESRSIAEEIEDQYSSLFIYNGLGEVYLKENKLDSAYYFASKAFSISKEIEALPQESSAAKLLYNISKSDGKPEDALKYLEVHDKLKDSLFNDEKSKALGILEAELGFKSLKEQLELEKLNQQLENEVKVNQRETLILVLAFAFLALIIVIILLLKIRKNKTKANDLLNQKNNEIELKNLKMNESNLQKNKLFSIISHDLRSPVNSLSQIFDMYAAQQISDEEFKDWLPEINKNISSTRLLIDNLLNWASETLNKAQVEKSTFLLKPEVNSLYDLFYSPLKDKNIQFENNITDDFKIYIDINTLKLVVRNLISNAIKFCNAEDKISISATHFEKFDRICVRDTGVGMTSEVAKHLFNNSSITSSLGTKKEKGKGVGTVLCKTFIEENGGSIWVDFSKEGKGTRICFEVPTQPKEQ</sequence>
<dbReference type="SMART" id="SM00028">
    <property type="entry name" value="TPR"/>
    <property type="match status" value="9"/>
</dbReference>
<organism evidence="9 10">
    <name type="scientific">Psychroflexus torquis (strain ATCC 700755 / CIP 106069 / ACAM 623)</name>
    <dbReference type="NCBI Taxonomy" id="313595"/>
    <lineage>
        <taxon>Bacteria</taxon>
        <taxon>Pseudomonadati</taxon>
        <taxon>Bacteroidota</taxon>
        <taxon>Flavobacteriia</taxon>
        <taxon>Flavobacteriales</taxon>
        <taxon>Flavobacteriaceae</taxon>
        <taxon>Psychroflexus</taxon>
    </lineage>
</organism>
<dbReference type="InterPro" id="IPR011990">
    <property type="entry name" value="TPR-like_helical_dom_sf"/>
</dbReference>
<comment type="catalytic activity">
    <reaction evidence="1">
        <text>ATP + protein L-histidine = ADP + protein N-phospho-L-histidine.</text>
        <dbReference type="EC" id="2.7.13.3"/>
    </reaction>
</comment>
<gene>
    <name evidence="9" type="ordered locus">P700755_002094</name>
</gene>
<dbReference type="OrthoDB" id="9810447at2"/>
<dbReference type="SUPFAM" id="SSF55874">
    <property type="entry name" value="ATPase domain of HSP90 chaperone/DNA topoisomerase II/histidine kinase"/>
    <property type="match status" value="1"/>
</dbReference>
<dbReference type="PANTHER" id="PTHR10098:SF108">
    <property type="entry name" value="TETRATRICOPEPTIDE REPEAT PROTEIN 28"/>
    <property type="match status" value="1"/>
</dbReference>
<dbReference type="PANTHER" id="PTHR10098">
    <property type="entry name" value="RAPSYN-RELATED"/>
    <property type="match status" value="1"/>
</dbReference>
<feature type="transmembrane region" description="Helical" evidence="6">
    <location>
        <begin position="518"/>
        <end position="537"/>
    </location>
</feature>
<dbReference type="InterPro" id="IPR003594">
    <property type="entry name" value="HATPase_dom"/>
</dbReference>
<evidence type="ECO:0000256" key="3">
    <source>
        <dbReference type="ARBA" id="ARBA00022553"/>
    </source>
</evidence>
<keyword evidence="10" id="KW-1185">Reference proteome</keyword>
<feature type="repeat" description="TPR" evidence="4">
    <location>
        <begin position="160"/>
        <end position="193"/>
    </location>
</feature>
<feature type="domain" description="Histidine kinase" evidence="8">
    <location>
        <begin position="577"/>
        <end position="794"/>
    </location>
</feature>
<dbReference type="InterPro" id="IPR004358">
    <property type="entry name" value="Sig_transdc_His_kin-like_C"/>
</dbReference>
<accession>K4IE94</accession>
<keyword evidence="3" id="KW-0597">Phosphoprotein</keyword>
<dbReference type="Proteomes" id="UP000008514">
    <property type="component" value="Chromosome"/>
</dbReference>
<dbReference type="Pfam" id="PF02518">
    <property type="entry name" value="HATPase_c"/>
    <property type="match status" value="1"/>
</dbReference>
<evidence type="ECO:0000313" key="10">
    <source>
        <dbReference type="Proteomes" id="UP000008514"/>
    </source>
</evidence>
<evidence type="ECO:0000313" key="9">
    <source>
        <dbReference type="EMBL" id="AFU68887.1"/>
    </source>
</evidence>
<feature type="coiled-coil region" evidence="5">
    <location>
        <begin position="496"/>
        <end position="572"/>
    </location>
</feature>
<keyword evidence="7" id="KW-0732">Signal</keyword>
<keyword evidence="6" id="KW-0812">Transmembrane</keyword>
<evidence type="ECO:0000256" key="1">
    <source>
        <dbReference type="ARBA" id="ARBA00000085"/>
    </source>
</evidence>
<dbReference type="Gene3D" id="1.25.40.10">
    <property type="entry name" value="Tetratricopeptide repeat domain"/>
    <property type="match status" value="3"/>
</dbReference>
<dbReference type="eggNOG" id="COG2205">
    <property type="taxonomic scope" value="Bacteria"/>
</dbReference>
<dbReference type="Gene3D" id="3.30.565.10">
    <property type="entry name" value="Histidine kinase-like ATPase, C-terminal domain"/>
    <property type="match status" value="1"/>
</dbReference>
<evidence type="ECO:0000256" key="7">
    <source>
        <dbReference type="SAM" id="SignalP"/>
    </source>
</evidence>
<proteinExistence type="predicted"/>
<dbReference type="PRINTS" id="PR00344">
    <property type="entry name" value="BCTRLSENSOR"/>
</dbReference>
<keyword evidence="9" id="KW-0418">Kinase</keyword>
<dbReference type="SMART" id="SM00388">
    <property type="entry name" value="HisKA"/>
    <property type="match status" value="1"/>
</dbReference>
<evidence type="ECO:0000256" key="4">
    <source>
        <dbReference type="PROSITE-ProRule" id="PRU00339"/>
    </source>
</evidence>
<evidence type="ECO:0000256" key="2">
    <source>
        <dbReference type="ARBA" id="ARBA00012438"/>
    </source>
</evidence>
<name>K4IE94_PSYTT</name>
<keyword evidence="4" id="KW-0802">TPR repeat</keyword>
<feature type="signal peptide" evidence="7">
    <location>
        <begin position="1"/>
        <end position="19"/>
    </location>
</feature>
<dbReference type="InterPro" id="IPR019734">
    <property type="entry name" value="TPR_rpt"/>
</dbReference>
<dbReference type="eggNOG" id="COG0457">
    <property type="taxonomic scope" value="Bacteria"/>
</dbReference>
<keyword evidence="5" id="KW-0175">Coiled coil</keyword>
<dbReference type="PROSITE" id="PS50005">
    <property type="entry name" value="TPR"/>
    <property type="match status" value="1"/>
</dbReference>
<protein>
    <recommendedName>
        <fullName evidence="2">histidine kinase</fullName>
        <ecNumber evidence="2">2.7.13.3</ecNumber>
    </recommendedName>
</protein>
<evidence type="ECO:0000259" key="8">
    <source>
        <dbReference type="PROSITE" id="PS50109"/>
    </source>
</evidence>
<dbReference type="SUPFAM" id="SSF48452">
    <property type="entry name" value="TPR-like"/>
    <property type="match status" value="3"/>
</dbReference>
<dbReference type="InterPro" id="IPR036097">
    <property type="entry name" value="HisK_dim/P_sf"/>
</dbReference>
<dbReference type="Gene3D" id="1.10.287.130">
    <property type="match status" value="1"/>
</dbReference>
<dbReference type="Pfam" id="PF13424">
    <property type="entry name" value="TPR_12"/>
    <property type="match status" value="1"/>
</dbReference>
<dbReference type="SUPFAM" id="SSF47384">
    <property type="entry name" value="Homodimeric domain of signal transducing histidine kinase"/>
    <property type="match status" value="1"/>
</dbReference>
<reference evidence="9" key="1">
    <citation type="submission" date="2006-03" db="EMBL/GenBank/DDBJ databases">
        <authorList>
            <person name="Bowman J."/>
            <person name="Ferriera S."/>
            <person name="Johnson J."/>
            <person name="Kravitz S."/>
            <person name="Halpern A."/>
            <person name="Remington K."/>
            <person name="Beeson K."/>
            <person name="Tran B."/>
            <person name="Rogers Y.-H."/>
            <person name="Friedman R."/>
            <person name="Venter J.C."/>
        </authorList>
    </citation>
    <scope>NUCLEOTIDE SEQUENCE [LARGE SCALE GENOMIC DNA]</scope>
    <source>
        <strain evidence="9">ATCC 700755</strain>
    </source>
</reference>
<dbReference type="EMBL" id="CP003879">
    <property type="protein sequence ID" value="AFU68887.1"/>
    <property type="molecule type" value="Genomic_DNA"/>
</dbReference>
<dbReference type="InterPro" id="IPR003661">
    <property type="entry name" value="HisK_dim/P_dom"/>
</dbReference>
<dbReference type="HOGENOM" id="CLU_000445_114_67_10"/>
<dbReference type="EC" id="2.7.13.3" evidence="2"/>
<dbReference type="STRING" id="313595.P700755_002094"/>
<dbReference type="PROSITE" id="PS50109">
    <property type="entry name" value="HIS_KIN"/>
    <property type="match status" value="1"/>
</dbReference>
<dbReference type="SMART" id="SM00387">
    <property type="entry name" value="HATPase_c"/>
    <property type="match status" value="1"/>
</dbReference>
<dbReference type="RefSeq" id="WP_015024468.1">
    <property type="nucleotide sequence ID" value="NC_018721.1"/>
</dbReference>
<dbReference type="Pfam" id="PF13432">
    <property type="entry name" value="TPR_16"/>
    <property type="match status" value="1"/>
</dbReference>
<keyword evidence="6" id="KW-0472">Membrane</keyword>
<reference evidence="9" key="2">
    <citation type="submission" date="2012-09" db="EMBL/GenBank/DDBJ databases">
        <title>The complete sequence of Psychroflexus torquis an extreme psychrophile from sea-ice that is stimulated by light.</title>
        <authorList>
            <person name="Feng S."/>
            <person name="Powell S.M."/>
            <person name="Bowman J.P."/>
        </authorList>
    </citation>
    <scope>NUCLEOTIDE SEQUENCE [LARGE SCALE GENOMIC DNA]</scope>
    <source>
        <strain evidence="9">ATCC 700755</strain>
    </source>
</reference>
<dbReference type="GO" id="GO:0000155">
    <property type="term" value="F:phosphorelay sensor kinase activity"/>
    <property type="evidence" value="ECO:0007669"/>
    <property type="project" value="InterPro"/>
</dbReference>